<evidence type="ECO:0000256" key="1">
    <source>
        <dbReference type="ARBA" id="ARBA00022723"/>
    </source>
</evidence>
<dbReference type="Gene3D" id="2.60.120.10">
    <property type="entry name" value="Jelly Rolls"/>
    <property type="match status" value="1"/>
</dbReference>
<accession>A0ABR9RFJ0</accession>
<dbReference type="Proteomes" id="UP000758652">
    <property type="component" value="Unassembled WGS sequence"/>
</dbReference>
<dbReference type="InterPro" id="IPR014710">
    <property type="entry name" value="RmlC-like_jellyroll"/>
</dbReference>
<comment type="caution">
    <text evidence="3">The sequence shown here is derived from an EMBL/GenBank/DDBJ whole genome shotgun (WGS) entry which is preliminary data.</text>
</comment>
<reference evidence="3 4" key="1">
    <citation type="submission" date="2020-10" db="EMBL/GenBank/DDBJ databases">
        <title>ChiBAC.</title>
        <authorList>
            <person name="Zenner C."/>
            <person name="Hitch T.C.A."/>
            <person name="Clavel T."/>
        </authorList>
    </citation>
    <scope>NUCLEOTIDE SEQUENCE [LARGE SCALE GENOMIC DNA]</scope>
    <source>
        <strain evidence="3 4">DSM 108991</strain>
    </source>
</reference>
<evidence type="ECO:0000313" key="4">
    <source>
        <dbReference type="Proteomes" id="UP000758652"/>
    </source>
</evidence>
<feature type="domain" description="Cupin type-2" evidence="2">
    <location>
        <begin position="42"/>
        <end position="109"/>
    </location>
</feature>
<dbReference type="InterPro" id="IPR013096">
    <property type="entry name" value="Cupin_2"/>
</dbReference>
<gene>
    <name evidence="3" type="ORF">INF30_00405</name>
</gene>
<dbReference type="InterPro" id="IPR011051">
    <property type="entry name" value="RmlC_Cupin_sf"/>
</dbReference>
<dbReference type="Pfam" id="PF07883">
    <property type="entry name" value="Cupin_2"/>
    <property type="match status" value="1"/>
</dbReference>
<proteinExistence type="predicted"/>
<dbReference type="EMBL" id="JADCKL010000001">
    <property type="protein sequence ID" value="MBE5061732.1"/>
    <property type="molecule type" value="Genomic_DNA"/>
</dbReference>
<dbReference type="PANTHER" id="PTHR35848">
    <property type="entry name" value="OXALATE-BINDING PROTEIN"/>
    <property type="match status" value="1"/>
</dbReference>
<sequence>MTKASERETVKAEHVNGGAGFIMKEALITGEELGEHCKMFSRVTIKPGCELGHHEHHGETETYYVLSGSGMYDDNGKAVPIEAGDVTFCKDGDGHGVKNTGTEDLVFVALILKK</sequence>
<dbReference type="PANTHER" id="PTHR35848:SF6">
    <property type="entry name" value="CUPIN TYPE-2 DOMAIN-CONTAINING PROTEIN"/>
    <property type="match status" value="1"/>
</dbReference>
<dbReference type="CDD" id="cd02221">
    <property type="entry name" value="cupin_TM1287-like"/>
    <property type="match status" value="1"/>
</dbReference>
<dbReference type="SUPFAM" id="SSF51182">
    <property type="entry name" value="RmlC-like cupins"/>
    <property type="match status" value="1"/>
</dbReference>
<evidence type="ECO:0000259" key="2">
    <source>
        <dbReference type="Pfam" id="PF07883"/>
    </source>
</evidence>
<keyword evidence="4" id="KW-1185">Reference proteome</keyword>
<protein>
    <submittedName>
        <fullName evidence="3">Cupin domain-containing protein</fullName>
    </submittedName>
</protein>
<name>A0ABR9RFJ0_9FIRM</name>
<organism evidence="3 4">
    <name type="scientific">Claveliimonas monacensis</name>
    <dbReference type="NCBI Taxonomy" id="2779351"/>
    <lineage>
        <taxon>Bacteria</taxon>
        <taxon>Bacillati</taxon>
        <taxon>Bacillota</taxon>
        <taxon>Clostridia</taxon>
        <taxon>Lachnospirales</taxon>
        <taxon>Lachnospiraceae</taxon>
        <taxon>Claveliimonas</taxon>
    </lineage>
</organism>
<dbReference type="InterPro" id="IPR051610">
    <property type="entry name" value="GPI/OXD"/>
</dbReference>
<evidence type="ECO:0000313" key="3">
    <source>
        <dbReference type="EMBL" id="MBE5061732.1"/>
    </source>
</evidence>
<dbReference type="RefSeq" id="WP_076777928.1">
    <property type="nucleotide sequence ID" value="NZ_JADCKL010000001.1"/>
</dbReference>
<keyword evidence="1" id="KW-0479">Metal-binding</keyword>